<feature type="non-terminal residue" evidence="1">
    <location>
        <position position="1"/>
    </location>
</feature>
<protein>
    <recommendedName>
        <fullName evidence="2">Wadjet protein JetD C-terminal domain-containing protein</fullName>
    </recommendedName>
</protein>
<dbReference type="AlphaFoldDB" id="A0A0F8YKP7"/>
<gene>
    <name evidence="1" type="ORF">LCGC14_3142790</name>
</gene>
<sequence>DVDYFACKGYISQSEMYRAAQRTFDNQDHVIIHLGDHDPSGIDMTRDISDRFGVFESTNYQVIRIALNMDQVEHYGPPPNPAKITDSRYGDYIAKYGPSSWELDALDPDVLVELITATVEKYIDPDQWEEDKARIDARRSQLALVSKHWDDVTRFVEEK</sequence>
<name>A0A0F8YKP7_9ZZZZ</name>
<accession>A0A0F8YKP7</accession>
<reference evidence="1" key="1">
    <citation type="journal article" date="2015" name="Nature">
        <title>Complex archaea that bridge the gap between prokaryotes and eukaryotes.</title>
        <authorList>
            <person name="Spang A."/>
            <person name="Saw J.H."/>
            <person name="Jorgensen S.L."/>
            <person name="Zaremba-Niedzwiedzka K."/>
            <person name="Martijn J."/>
            <person name="Lind A.E."/>
            <person name="van Eijk R."/>
            <person name="Schleper C."/>
            <person name="Guy L."/>
            <person name="Ettema T.J."/>
        </authorList>
    </citation>
    <scope>NUCLEOTIDE SEQUENCE</scope>
</reference>
<comment type="caution">
    <text evidence="1">The sequence shown here is derived from an EMBL/GenBank/DDBJ whole genome shotgun (WGS) entry which is preliminary data.</text>
</comment>
<evidence type="ECO:0000313" key="1">
    <source>
        <dbReference type="EMBL" id="KKK48671.1"/>
    </source>
</evidence>
<evidence type="ECO:0008006" key="2">
    <source>
        <dbReference type="Google" id="ProtNLM"/>
    </source>
</evidence>
<proteinExistence type="predicted"/>
<dbReference type="EMBL" id="LAZR01068950">
    <property type="protein sequence ID" value="KKK48671.1"/>
    <property type="molecule type" value="Genomic_DNA"/>
</dbReference>
<organism evidence="1">
    <name type="scientific">marine sediment metagenome</name>
    <dbReference type="NCBI Taxonomy" id="412755"/>
    <lineage>
        <taxon>unclassified sequences</taxon>
        <taxon>metagenomes</taxon>
        <taxon>ecological metagenomes</taxon>
    </lineage>
</organism>